<dbReference type="AlphaFoldDB" id="A0AAE3KYC4"/>
<gene>
    <name evidence="3" type="ORF">PV02_12465</name>
</gene>
<sequence>MNRSTGKQQEKATEAFEMSPSRFSELLEKKAILQDWGGHDDFFRFTTNVGRIDEGSVLIREEDGFEVIQGFPKIKRAIMLAPALESHFEGISSVIVEEKMNGYNVRVIEHKDKLVAFTRSGHVCPYSSDRANRLLERDFFNDHPEYVVYGEMAGPDNPYVPKDIYGVDSLEFFVFDIRYKDGGTMPVHNRRKLAEECGFTQVELLGEFALSGAADRIREIIAELGKTEHEGVVIKDPAMVLQPLKYTSSQSNCADLRHGFRFYNESGKDYLFARVVREGFQSVEWGESEEDIRERCLRLGESILRPMRESILHVQGGERLWEDVRIRVTDESTIDMFRMYLERLGLDVIFGTPERVGDEYMVNIRKMNKSTTDKTLGIIEGQLWS</sequence>
<dbReference type="InterPro" id="IPR041596">
    <property type="entry name" value="Lig_Pab1020_C"/>
</dbReference>
<evidence type="ECO:0000259" key="1">
    <source>
        <dbReference type="Pfam" id="PF09414"/>
    </source>
</evidence>
<dbReference type="InterPro" id="IPR021122">
    <property type="entry name" value="RNA_ligase_dom_REL/Rnl2"/>
</dbReference>
<dbReference type="SUPFAM" id="SSF56091">
    <property type="entry name" value="DNA ligase/mRNA capping enzyme, catalytic domain"/>
    <property type="match status" value="1"/>
</dbReference>
<feature type="domain" description="RNA ligase Pab1020 C-terminal" evidence="2">
    <location>
        <begin position="259"/>
        <end position="382"/>
    </location>
</feature>
<evidence type="ECO:0000259" key="2">
    <source>
        <dbReference type="Pfam" id="PF18330"/>
    </source>
</evidence>
<dbReference type="Gene3D" id="3.30.1490.70">
    <property type="match status" value="1"/>
</dbReference>
<dbReference type="CDD" id="cd07894">
    <property type="entry name" value="Adenylation_RNA_ligase"/>
    <property type="match status" value="1"/>
</dbReference>
<proteinExistence type="predicted"/>
<name>A0AAE3KYC4_9EURY</name>
<comment type="caution">
    <text evidence="3">The sequence shown here is derived from an EMBL/GenBank/DDBJ whole genome shotgun (WGS) entry which is preliminary data.</text>
</comment>
<dbReference type="InterPro" id="IPR001072">
    <property type="entry name" value="RNA_ligase_Pab1020"/>
</dbReference>
<protein>
    <submittedName>
        <fullName evidence="3">ATP-dependent DNA ligase</fullName>
    </submittedName>
</protein>
<keyword evidence="4" id="KW-1185">Reference proteome</keyword>
<dbReference type="EMBL" id="JTEO01000011">
    <property type="protein sequence ID" value="MCQ6963860.1"/>
    <property type="molecule type" value="Genomic_DNA"/>
</dbReference>
<organism evidence="3 4">
    <name type="scientific">Methanolobus chelungpuianus</name>
    <dbReference type="NCBI Taxonomy" id="502115"/>
    <lineage>
        <taxon>Archaea</taxon>
        <taxon>Methanobacteriati</taxon>
        <taxon>Methanobacteriota</taxon>
        <taxon>Stenosarchaea group</taxon>
        <taxon>Methanomicrobia</taxon>
        <taxon>Methanosarcinales</taxon>
        <taxon>Methanosarcinaceae</taxon>
        <taxon>Methanolobus</taxon>
    </lineage>
</organism>
<evidence type="ECO:0000313" key="3">
    <source>
        <dbReference type="EMBL" id="MCQ6963860.1"/>
    </source>
</evidence>
<feature type="domain" description="RNA ligase" evidence="1">
    <location>
        <begin position="93"/>
        <end position="247"/>
    </location>
</feature>
<accession>A0AAE3KYC4</accession>
<dbReference type="Proteomes" id="UP001206983">
    <property type="component" value="Unassembled WGS sequence"/>
</dbReference>
<reference evidence="3 4" key="1">
    <citation type="journal article" date="2011" name="Appl. Environ. Microbiol.">
        <title>Methanogenic archaea isolated from Taiwan's Chelungpu fault.</title>
        <authorList>
            <person name="Wu S.Y."/>
            <person name="Lai M.C."/>
        </authorList>
    </citation>
    <scope>NUCLEOTIDE SEQUENCE [LARGE SCALE GENOMIC DNA]</scope>
    <source>
        <strain evidence="3 4">St545Mb</strain>
    </source>
</reference>
<keyword evidence="3" id="KW-0436">Ligase</keyword>
<dbReference type="Gene3D" id="3.10.450.740">
    <property type="match status" value="1"/>
</dbReference>
<dbReference type="Gene3D" id="3.30.470.30">
    <property type="entry name" value="DNA ligase/mRNA capping enzyme"/>
    <property type="match status" value="1"/>
</dbReference>
<dbReference type="Pfam" id="PF18330">
    <property type="entry name" value="Lig_C"/>
    <property type="match status" value="1"/>
</dbReference>
<evidence type="ECO:0000313" key="4">
    <source>
        <dbReference type="Proteomes" id="UP001206983"/>
    </source>
</evidence>
<dbReference type="PRINTS" id="PR01048">
    <property type="entry name" value="Y414FAMILY"/>
</dbReference>
<dbReference type="GO" id="GO:0016874">
    <property type="term" value="F:ligase activity"/>
    <property type="evidence" value="ECO:0007669"/>
    <property type="project" value="UniProtKB-KW"/>
</dbReference>
<dbReference type="Pfam" id="PF09414">
    <property type="entry name" value="RNA_ligase"/>
    <property type="match status" value="1"/>
</dbReference>
<dbReference type="NCBIfam" id="TIGR01209">
    <property type="entry name" value="RNA ligase"/>
    <property type="match status" value="1"/>
</dbReference>
<dbReference type="Gene3D" id="3.30.70.2160">
    <property type="match status" value="1"/>
</dbReference>
<dbReference type="RefSeq" id="WP_256623783.1">
    <property type="nucleotide sequence ID" value="NZ_JTEO01000011.1"/>
</dbReference>